<evidence type="ECO:0000256" key="1">
    <source>
        <dbReference type="SAM" id="MobiDB-lite"/>
    </source>
</evidence>
<evidence type="ECO:0000313" key="2">
    <source>
        <dbReference type="EMBL" id="QHT98599.1"/>
    </source>
</evidence>
<reference evidence="2" key="1">
    <citation type="journal article" date="2020" name="Nature">
        <title>Giant virus diversity and host interactions through global metagenomics.</title>
        <authorList>
            <person name="Schulz F."/>
            <person name="Roux S."/>
            <person name="Paez-Espino D."/>
            <person name="Jungbluth S."/>
            <person name="Walsh D.A."/>
            <person name="Denef V.J."/>
            <person name="McMahon K.D."/>
            <person name="Konstantinidis K.T."/>
            <person name="Eloe-Fadrosh E.A."/>
            <person name="Kyrpides N.C."/>
            <person name="Woyke T."/>
        </authorList>
    </citation>
    <scope>NUCLEOTIDE SEQUENCE</scope>
    <source>
        <strain evidence="2">GVMAG-M-3300025676-16</strain>
    </source>
</reference>
<protein>
    <submittedName>
        <fullName evidence="2">Uncharacterized protein</fullName>
    </submittedName>
</protein>
<accession>A0A6C0J163</accession>
<feature type="compositionally biased region" description="Polar residues" evidence="1">
    <location>
        <begin position="1"/>
        <end position="13"/>
    </location>
</feature>
<proteinExistence type="predicted"/>
<dbReference type="AlphaFoldDB" id="A0A6C0J163"/>
<name>A0A6C0J163_9ZZZZ</name>
<feature type="region of interest" description="Disordered" evidence="1">
    <location>
        <begin position="1"/>
        <end position="71"/>
    </location>
</feature>
<feature type="compositionally biased region" description="Polar residues" evidence="1">
    <location>
        <begin position="41"/>
        <end position="71"/>
    </location>
</feature>
<organism evidence="2">
    <name type="scientific">viral metagenome</name>
    <dbReference type="NCBI Taxonomy" id="1070528"/>
    <lineage>
        <taxon>unclassified sequences</taxon>
        <taxon>metagenomes</taxon>
        <taxon>organismal metagenomes</taxon>
    </lineage>
</organism>
<sequence>MSSTTNTGSFSVKSSHKFVYSNSENPNTPSTSLFNYEETPKPSTSYEPGKTKGTTSGMVVHTSSTSQEDYY</sequence>
<dbReference type="EMBL" id="MN740294">
    <property type="protein sequence ID" value="QHT98599.1"/>
    <property type="molecule type" value="Genomic_DNA"/>
</dbReference>
<feature type="compositionally biased region" description="Low complexity" evidence="1">
    <location>
        <begin position="21"/>
        <end position="32"/>
    </location>
</feature>